<dbReference type="AlphaFoldDB" id="A0A4Y2G7V0"/>
<accession>A0A4Y2G7V0</accession>
<dbReference type="OrthoDB" id="6515318at2759"/>
<gene>
    <name evidence="1" type="ORF">AVEN_34332_1</name>
</gene>
<reference evidence="1 2" key="1">
    <citation type="journal article" date="2019" name="Sci. Rep.">
        <title>Orb-weaving spider Araneus ventricosus genome elucidates the spidroin gene catalogue.</title>
        <authorList>
            <person name="Kono N."/>
            <person name="Nakamura H."/>
            <person name="Ohtoshi R."/>
            <person name="Moran D.A.P."/>
            <person name="Shinohara A."/>
            <person name="Yoshida Y."/>
            <person name="Fujiwara M."/>
            <person name="Mori M."/>
            <person name="Tomita M."/>
            <person name="Arakawa K."/>
        </authorList>
    </citation>
    <scope>NUCLEOTIDE SEQUENCE [LARGE SCALE GENOMIC DNA]</scope>
</reference>
<evidence type="ECO:0000313" key="2">
    <source>
        <dbReference type="Proteomes" id="UP000499080"/>
    </source>
</evidence>
<proteinExistence type="predicted"/>
<name>A0A4Y2G7V0_ARAVE</name>
<dbReference type="EMBL" id="BGPR01001202">
    <property type="protein sequence ID" value="GBM47994.1"/>
    <property type="molecule type" value="Genomic_DNA"/>
</dbReference>
<dbReference type="Proteomes" id="UP000499080">
    <property type="component" value="Unassembled WGS sequence"/>
</dbReference>
<evidence type="ECO:0000313" key="1">
    <source>
        <dbReference type="EMBL" id="GBM47994.1"/>
    </source>
</evidence>
<keyword evidence="2" id="KW-1185">Reference proteome</keyword>
<comment type="caution">
    <text evidence="1">The sequence shown here is derived from an EMBL/GenBank/DDBJ whole genome shotgun (WGS) entry which is preliminary data.</text>
</comment>
<sequence>MEPIDLVLDMEVTWYKVRKYNEDISHFGNLIEGSKMETSTPDWRHPGNLTPVHWDEHSPATTLDIYTDGSKSQVKVAAAFCVFHSKMT</sequence>
<protein>
    <submittedName>
        <fullName evidence="1">Uncharacterized protein</fullName>
    </submittedName>
</protein>
<organism evidence="1 2">
    <name type="scientific">Araneus ventricosus</name>
    <name type="common">Orbweaver spider</name>
    <name type="synonym">Epeira ventricosa</name>
    <dbReference type="NCBI Taxonomy" id="182803"/>
    <lineage>
        <taxon>Eukaryota</taxon>
        <taxon>Metazoa</taxon>
        <taxon>Ecdysozoa</taxon>
        <taxon>Arthropoda</taxon>
        <taxon>Chelicerata</taxon>
        <taxon>Arachnida</taxon>
        <taxon>Araneae</taxon>
        <taxon>Araneomorphae</taxon>
        <taxon>Entelegynae</taxon>
        <taxon>Araneoidea</taxon>
        <taxon>Araneidae</taxon>
        <taxon>Araneus</taxon>
    </lineage>
</organism>